<accession>A0A841HVQ6</accession>
<evidence type="ECO:0000313" key="6">
    <source>
        <dbReference type="EMBL" id="MBB6096280.1"/>
    </source>
</evidence>
<dbReference type="GO" id="GO:0016887">
    <property type="term" value="F:ATP hydrolysis activity"/>
    <property type="evidence" value="ECO:0007669"/>
    <property type="project" value="InterPro"/>
</dbReference>
<sequence length="499" mass="55181">MPALIVAHDVSYELANGRELFSRLSLSLDAGLTALVGPNGVGKTLLARLLAAELEPTHGVIRRTVPVRLFAQRQIPPEVSVDEYLVGNGDWSLLRDQLLAGVDRRADCRVLSGGEWMRVRLARALNEDFLILDEPTNDLDRDGRRLVGQFLGERAGGTLLISHDRELLELCTEFLELSNRGLMRFSGGWQGYSESKESEAERLGAALEQAKRERDRLHADRVEQKERQEKRNRRGAANAARGGMPRIIAGGLKRRAQQTSGRLDRATLERAEVAVSNVHAALRERKIDPVMYADVEACSIPAQKLVAEARGFNIRLSDWLFGTNLDFTWRGNVRVALRGPNGSGKTTLLRALMGEALETRGEWRRGDLSALYIDQRCGLLDDGLSVFDNVRAVSSVGDTEIRTGLARFLFAGDAAFQPVGQLSGGERLRAALARGFMGARKPELMVLDEPTNNLDLVNIEFLEGLVRRFHGALVVVSHDERFLEGCALTAELLLGRDPH</sequence>
<protein>
    <submittedName>
        <fullName evidence="6">ATPase subunit of ABC transporter with duplicated ATPase domains</fullName>
    </submittedName>
</protein>
<name>A0A841HVQ6_9GAMM</name>
<evidence type="ECO:0000313" key="7">
    <source>
        <dbReference type="Proteomes" id="UP000588068"/>
    </source>
</evidence>
<dbReference type="Gene3D" id="3.40.50.300">
    <property type="entry name" value="P-loop containing nucleotide triphosphate hydrolases"/>
    <property type="match status" value="2"/>
</dbReference>
<dbReference type="PROSITE" id="PS00211">
    <property type="entry name" value="ABC_TRANSPORTER_1"/>
    <property type="match status" value="1"/>
</dbReference>
<keyword evidence="3" id="KW-0067">ATP-binding</keyword>
<dbReference type="GO" id="GO:0005524">
    <property type="term" value="F:ATP binding"/>
    <property type="evidence" value="ECO:0007669"/>
    <property type="project" value="UniProtKB-KW"/>
</dbReference>
<organism evidence="6 7">
    <name type="scientific">Povalibacter uvarum</name>
    <dbReference type="NCBI Taxonomy" id="732238"/>
    <lineage>
        <taxon>Bacteria</taxon>
        <taxon>Pseudomonadati</taxon>
        <taxon>Pseudomonadota</taxon>
        <taxon>Gammaproteobacteria</taxon>
        <taxon>Steroidobacterales</taxon>
        <taxon>Steroidobacteraceae</taxon>
        <taxon>Povalibacter</taxon>
    </lineage>
</organism>
<dbReference type="PANTHER" id="PTHR19211">
    <property type="entry name" value="ATP-BINDING TRANSPORT PROTEIN-RELATED"/>
    <property type="match status" value="1"/>
</dbReference>
<keyword evidence="7" id="KW-1185">Reference proteome</keyword>
<reference evidence="6 7" key="1">
    <citation type="submission" date="2020-08" db="EMBL/GenBank/DDBJ databases">
        <title>Genomic Encyclopedia of Type Strains, Phase IV (KMG-IV): sequencing the most valuable type-strain genomes for metagenomic binning, comparative biology and taxonomic classification.</title>
        <authorList>
            <person name="Goeker M."/>
        </authorList>
    </citation>
    <scope>NUCLEOTIDE SEQUENCE [LARGE SCALE GENOMIC DNA]</scope>
    <source>
        <strain evidence="6 7">DSM 26723</strain>
    </source>
</reference>
<dbReference type="SMART" id="SM00382">
    <property type="entry name" value="AAA"/>
    <property type="match status" value="2"/>
</dbReference>
<dbReference type="EMBL" id="JACHHZ010000007">
    <property type="protein sequence ID" value="MBB6096280.1"/>
    <property type="molecule type" value="Genomic_DNA"/>
</dbReference>
<evidence type="ECO:0000259" key="5">
    <source>
        <dbReference type="PROSITE" id="PS50893"/>
    </source>
</evidence>
<dbReference type="PROSITE" id="PS50893">
    <property type="entry name" value="ABC_TRANSPORTER_2"/>
    <property type="match status" value="1"/>
</dbReference>
<proteinExistence type="predicted"/>
<dbReference type="InterPro" id="IPR003593">
    <property type="entry name" value="AAA+_ATPase"/>
</dbReference>
<feature type="compositionally biased region" description="Basic and acidic residues" evidence="4">
    <location>
        <begin position="209"/>
        <end position="229"/>
    </location>
</feature>
<evidence type="ECO:0000256" key="4">
    <source>
        <dbReference type="SAM" id="MobiDB-lite"/>
    </source>
</evidence>
<dbReference type="InterPro" id="IPR003439">
    <property type="entry name" value="ABC_transporter-like_ATP-bd"/>
</dbReference>
<dbReference type="RefSeq" id="WP_184335667.1">
    <property type="nucleotide sequence ID" value="NZ_JACHHZ010000007.1"/>
</dbReference>
<dbReference type="InterPro" id="IPR027417">
    <property type="entry name" value="P-loop_NTPase"/>
</dbReference>
<keyword evidence="1" id="KW-0677">Repeat</keyword>
<evidence type="ECO:0000256" key="1">
    <source>
        <dbReference type="ARBA" id="ARBA00022737"/>
    </source>
</evidence>
<dbReference type="PANTHER" id="PTHR19211:SF6">
    <property type="entry name" value="BLL7188 PROTEIN"/>
    <property type="match status" value="1"/>
</dbReference>
<dbReference type="InterPro" id="IPR050611">
    <property type="entry name" value="ABCF"/>
</dbReference>
<gene>
    <name evidence="6" type="ORF">HNQ60_005202</name>
</gene>
<evidence type="ECO:0000256" key="2">
    <source>
        <dbReference type="ARBA" id="ARBA00022741"/>
    </source>
</evidence>
<feature type="region of interest" description="Disordered" evidence="4">
    <location>
        <begin position="209"/>
        <end position="240"/>
    </location>
</feature>
<comment type="caution">
    <text evidence="6">The sequence shown here is derived from an EMBL/GenBank/DDBJ whole genome shotgun (WGS) entry which is preliminary data.</text>
</comment>
<keyword evidence="2" id="KW-0547">Nucleotide-binding</keyword>
<dbReference type="SUPFAM" id="SSF52540">
    <property type="entry name" value="P-loop containing nucleoside triphosphate hydrolases"/>
    <property type="match status" value="2"/>
</dbReference>
<dbReference type="Proteomes" id="UP000588068">
    <property type="component" value="Unassembled WGS sequence"/>
</dbReference>
<dbReference type="InterPro" id="IPR017871">
    <property type="entry name" value="ABC_transporter-like_CS"/>
</dbReference>
<dbReference type="CDD" id="cd03221">
    <property type="entry name" value="ABCF_EF-3"/>
    <property type="match status" value="1"/>
</dbReference>
<evidence type="ECO:0000256" key="3">
    <source>
        <dbReference type="ARBA" id="ARBA00022840"/>
    </source>
</evidence>
<dbReference type="Pfam" id="PF00005">
    <property type="entry name" value="ABC_tran"/>
    <property type="match status" value="2"/>
</dbReference>
<dbReference type="AlphaFoldDB" id="A0A841HVQ6"/>
<feature type="domain" description="ABC transporter" evidence="5">
    <location>
        <begin position="5"/>
        <end position="205"/>
    </location>
</feature>